<reference evidence="2" key="2">
    <citation type="submission" date="2018-02" db="UniProtKB">
        <authorList>
            <consortium name="EnsemblPlants"/>
        </authorList>
    </citation>
    <scope>IDENTIFICATION</scope>
    <source>
        <strain evidence="2">Williams 82</strain>
    </source>
</reference>
<keyword evidence="3" id="KW-1185">Reference proteome</keyword>
<evidence type="ECO:0000313" key="3">
    <source>
        <dbReference type="Proteomes" id="UP000008827"/>
    </source>
</evidence>
<dbReference type="AlphaFoldDB" id="A0A0R0G1V0"/>
<organism evidence="1">
    <name type="scientific">Glycine max</name>
    <name type="common">Soybean</name>
    <name type="synonym">Glycine hispida</name>
    <dbReference type="NCBI Taxonomy" id="3847"/>
    <lineage>
        <taxon>Eukaryota</taxon>
        <taxon>Viridiplantae</taxon>
        <taxon>Streptophyta</taxon>
        <taxon>Embryophyta</taxon>
        <taxon>Tracheophyta</taxon>
        <taxon>Spermatophyta</taxon>
        <taxon>Magnoliopsida</taxon>
        <taxon>eudicotyledons</taxon>
        <taxon>Gunneridae</taxon>
        <taxon>Pentapetalae</taxon>
        <taxon>rosids</taxon>
        <taxon>fabids</taxon>
        <taxon>Fabales</taxon>
        <taxon>Fabaceae</taxon>
        <taxon>Papilionoideae</taxon>
        <taxon>50 kb inversion clade</taxon>
        <taxon>NPAAA clade</taxon>
        <taxon>indigoferoid/millettioid clade</taxon>
        <taxon>Phaseoleae</taxon>
        <taxon>Glycine</taxon>
        <taxon>Glycine subgen. Soja</taxon>
    </lineage>
</organism>
<gene>
    <name evidence="1" type="ORF">GLYMA_16G155900</name>
</gene>
<sequence>MCGHISQPCMLQPVSPLPDLCSPPVRNRHMVYQFLACDPFLKFFATAWYLLLSLLVDLNSNLPSLVQIIRSGIAEESS</sequence>
<protein>
    <submittedName>
        <fullName evidence="1 2">Uncharacterized protein</fullName>
    </submittedName>
</protein>
<name>A0A0R0G1V0_SOYBN</name>
<dbReference type="Proteomes" id="UP000008827">
    <property type="component" value="Chromosome 16"/>
</dbReference>
<proteinExistence type="predicted"/>
<reference evidence="1 2" key="1">
    <citation type="journal article" date="2010" name="Nature">
        <title>Genome sequence of the palaeopolyploid soybean.</title>
        <authorList>
            <person name="Schmutz J."/>
            <person name="Cannon S.B."/>
            <person name="Schlueter J."/>
            <person name="Ma J."/>
            <person name="Mitros T."/>
            <person name="Nelson W."/>
            <person name="Hyten D.L."/>
            <person name="Song Q."/>
            <person name="Thelen J.J."/>
            <person name="Cheng J."/>
            <person name="Xu D."/>
            <person name="Hellsten U."/>
            <person name="May G.D."/>
            <person name="Yu Y."/>
            <person name="Sakurai T."/>
            <person name="Umezawa T."/>
            <person name="Bhattacharyya M.K."/>
            <person name="Sandhu D."/>
            <person name="Valliyodan B."/>
            <person name="Lindquist E."/>
            <person name="Peto M."/>
            <person name="Grant D."/>
            <person name="Shu S."/>
            <person name="Goodstein D."/>
            <person name="Barry K."/>
            <person name="Futrell-Griggs M."/>
            <person name="Abernathy B."/>
            <person name="Du J."/>
            <person name="Tian Z."/>
            <person name="Zhu L."/>
            <person name="Gill N."/>
            <person name="Joshi T."/>
            <person name="Libault M."/>
            <person name="Sethuraman A."/>
            <person name="Zhang X.-C."/>
            <person name="Shinozaki K."/>
            <person name="Nguyen H.T."/>
            <person name="Wing R.A."/>
            <person name="Cregan P."/>
            <person name="Specht J."/>
            <person name="Grimwood J."/>
            <person name="Rokhsar D."/>
            <person name="Stacey G."/>
            <person name="Shoemaker R.C."/>
            <person name="Jackson S.A."/>
        </authorList>
    </citation>
    <scope>NUCLEOTIDE SEQUENCE</scope>
    <source>
        <strain evidence="2">cv. Williams 82</strain>
        <tissue evidence="1">Callus</tissue>
    </source>
</reference>
<evidence type="ECO:0000313" key="2">
    <source>
        <dbReference type="EnsemblPlants" id="KRH08543"/>
    </source>
</evidence>
<evidence type="ECO:0000313" key="1">
    <source>
        <dbReference type="EMBL" id="KRH08543.1"/>
    </source>
</evidence>
<reference evidence="1" key="3">
    <citation type="submission" date="2018-07" db="EMBL/GenBank/DDBJ databases">
        <title>WGS assembly of Glycine max.</title>
        <authorList>
            <person name="Schmutz J."/>
            <person name="Cannon S."/>
            <person name="Schlueter J."/>
            <person name="Ma J."/>
            <person name="Mitros T."/>
            <person name="Nelson W."/>
            <person name="Hyten D."/>
            <person name="Song Q."/>
            <person name="Thelen J."/>
            <person name="Cheng J."/>
            <person name="Xu D."/>
            <person name="Hellsten U."/>
            <person name="May G."/>
            <person name="Yu Y."/>
            <person name="Sakurai T."/>
            <person name="Umezawa T."/>
            <person name="Bhattacharyya M."/>
            <person name="Sandhu D."/>
            <person name="Valliyodan B."/>
            <person name="Lindquist E."/>
            <person name="Peto M."/>
            <person name="Grant D."/>
            <person name="Shu S."/>
            <person name="Goodstein D."/>
            <person name="Barry K."/>
            <person name="Futrell-Griggs M."/>
            <person name="Abernathy B."/>
            <person name="Du J."/>
            <person name="Tian Z."/>
            <person name="Zhu L."/>
            <person name="Gill N."/>
            <person name="Joshi T."/>
            <person name="Libault M."/>
            <person name="Sethuraman A."/>
            <person name="Zhang X."/>
            <person name="Shinozaki K."/>
            <person name="Nguyen H."/>
            <person name="Wing R."/>
            <person name="Cregan P."/>
            <person name="Specht J."/>
            <person name="Grimwood J."/>
            <person name="Rokhsar D."/>
            <person name="Stacey G."/>
            <person name="Shoemaker R."/>
            <person name="Jackson S."/>
        </authorList>
    </citation>
    <scope>NUCLEOTIDE SEQUENCE</scope>
    <source>
        <tissue evidence="1">Callus</tissue>
    </source>
</reference>
<dbReference type="Gramene" id="KRH08543">
    <property type="protein sequence ID" value="KRH08543"/>
    <property type="gene ID" value="GLYMA_16G155900"/>
</dbReference>
<dbReference type="EMBL" id="CM000849">
    <property type="protein sequence ID" value="KRH08543.1"/>
    <property type="molecule type" value="Genomic_DNA"/>
</dbReference>
<dbReference type="InParanoid" id="A0A0R0G1V0"/>
<dbReference type="EnsemblPlants" id="KRH08543">
    <property type="protein sequence ID" value="KRH08543"/>
    <property type="gene ID" value="GLYMA_16G155900"/>
</dbReference>
<accession>A0A0R0G1V0</accession>